<dbReference type="InterPro" id="IPR050072">
    <property type="entry name" value="Peptidase_M20A"/>
</dbReference>
<evidence type="ECO:0000256" key="4">
    <source>
        <dbReference type="ARBA" id="ARBA00011921"/>
    </source>
</evidence>
<keyword evidence="12" id="KW-0170">Cobalt</keyword>
<dbReference type="GO" id="GO:0006526">
    <property type="term" value="P:L-arginine biosynthetic process"/>
    <property type="evidence" value="ECO:0007669"/>
    <property type="project" value="TreeGrafter"/>
</dbReference>
<evidence type="ECO:0000256" key="8">
    <source>
        <dbReference type="ARBA" id="ARBA00022801"/>
    </source>
</evidence>
<dbReference type="GO" id="GO:0046872">
    <property type="term" value="F:metal ion binding"/>
    <property type="evidence" value="ECO:0007669"/>
    <property type="project" value="UniProtKB-KW"/>
</dbReference>
<evidence type="ECO:0000256" key="7">
    <source>
        <dbReference type="ARBA" id="ARBA00022723"/>
    </source>
</evidence>
<keyword evidence="7" id="KW-0479">Metal-binding</keyword>
<keyword evidence="9" id="KW-0862">Zinc</keyword>
<dbReference type="Gene3D" id="3.40.630.10">
    <property type="entry name" value="Zn peptidases"/>
    <property type="match status" value="2"/>
</dbReference>
<evidence type="ECO:0000313" key="16">
    <source>
        <dbReference type="EMBL" id="KAA8711490.1"/>
    </source>
</evidence>
<evidence type="ECO:0000256" key="9">
    <source>
        <dbReference type="ARBA" id="ARBA00022833"/>
    </source>
</evidence>
<dbReference type="PANTHER" id="PTHR43808:SF31">
    <property type="entry name" value="N-ACETYL-L-CITRULLINE DEACETYLASE"/>
    <property type="match status" value="1"/>
</dbReference>
<evidence type="ECO:0000256" key="3">
    <source>
        <dbReference type="ARBA" id="ARBA00011738"/>
    </source>
</evidence>
<dbReference type="GO" id="GO:0009014">
    <property type="term" value="F:succinyl-diaminopimelate desuccinylase activity"/>
    <property type="evidence" value="ECO:0007669"/>
    <property type="project" value="UniProtKB-UniRule"/>
</dbReference>
<keyword evidence="6" id="KW-0028">Amino-acid biosynthesis</keyword>
<dbReference type="InterPro" id="IPR005941">
    <property type="entry name" value="DapE_proteobac"/>
</dbReference>
<dbReference type="RefSeq" id="WP_150336579.1">
    <property type="nucleotide sequence ID" value="NZ_JAERIX010000056.1"/>
</dbReference>
<evidence type="ECO:0000256" key="1">
    <source>
        <dbReference type="ARBA" id="ARBA00005130"/>
    </source>
</evidence>
<name>A0A5M9QSY0_9HELI</name>
<comment type="pathway">
    <text evidence="1">Amino-acid biosynthesis; L-lysine biosynthesis via DAP pathway; LL-2,6-diaminopimelate from (S)-tetrahydrodipicolinate (succinylase route): step 3/3.</text>
</comment>
<proteinExistence type="inferred from homology"/>
<dbReference type="Pfam" id="PF07687">
    <property type="entry name" value="M20_dimer"/>
    <property type="match status" value="1"/>
</dbReference>
<evidence type="ECO:0000256" key="11">
    <source>
        <dbReference type="ARBA" id="ARBA00023154"/>
    </source>
</evidence>
<evidence type="ECO:0000256" key="14">
    <source>
        <dbReference type="NCBIfam" id="TIGR01246"/>
    </source>
</evidence>
<evidence type="ECO:0000259" key="15">
    <source>
        <dbReference type="Pfam" id="PF07687"/>
    </source>
</evidence>
<evidence type="ECO:0000256" key="12">
    <source>
        <dbReference type="ARBA" id="ARBA00023285"/>
    </source>
</evidence>
<evidence type="ECO:0000256" key="10">
    <source>
        <dbReference type="ARBA" id="ARBA00022915"/>
    </source>
</evidence>
<keyword evidence="8 16" id="KW-0378">Hydrolase</keyword>
<comment type="similarity">
    <text evidence="2">Belongs to the peptidase M20A family. DapE subfamily.</text>
</comment>
<dbReference type="NCBIfam" id="NF009557">
    <property type="entry name" value="PRK13009.1"/>
    <property type="match status" value="1"/>
</dbReference>
<sequence>MQAQECVKFLATLLTYPTITPQECGIYEPIKSLLTQAGFECLHIDKDNTRNLFAHITLGDTSSARVGEHFCFMGHIDVVPAGEGWSVEPFGAVVENGYIYGRGAQDMKAGVAAFTYALLDFAKAAQSLTAPLMLSLLLTSDEEGEGTYGTAYALKELAKRDLLPTHAIVAEPTCSTALGDTIKNGRRGSINGVLEIVGKQGHAAYPSKCINPIEALGAHLGKLAGVELDSGDRDFAPTKLVITDIRGGLEVVNVTPSALKIMFNVRNSPSTSKESVQKYVESIMQAVCAENAGISYTLSLKQSAKPFVCKRDSRLIHKLSASIQKVCGITPECSTSGGTSDARFCQEFGIEAIEFGVCNDRIHSIDERVKITEVEQLYRVFRAFLERFASHCHNT</sequence>
<accession>A0A5M9QSY0</accession>
<evidence type="ECO:0000256" key="2">
    <source>
        <dbReference type="ARBA" id="ARBA00006746"/>
    </source>
</evidence>
<dbReference type="GO" id="GO:0009089">
    <property type="term" value="P:lysine biosynthetic process via diaminopimelate"/>
    <property type="evidence" value="ECO:0007669"/>
    <property type="project" value="UniProtKB-UniRule"/>
</dbReference>
<organism evidence="16 17">
    <name type="scientific">Helicobacter canis</name>
    <dbReference type="NCBI Taxonomy" id="29419"/>
    <lineage>
        <taxon>Bacteria</taxon>
        <taxon>Pseudomonadati</taxon>
        <taxon>Campylobacterota</taxon>
        <taxon>Epsilonproteobacteria</taxon>
        <taxon>Campylobacterales</taxon>
        <taxon>Helicobacteraceae</taxon>
        <taxon>Helicobacter</taxon>
    </lineage>
</organism>
<comment type="caution">
    <text evidence="16">The sequence shown here is derived from an EMBL/GenBank/DDBJ whole genome shotgun (WGS) entry which is preliminary data.</text>
</comment>
<dbReference type="EC" id="3.5.1.18" evidence="4 14"/>
<keyword evidence="11" id="KW-0457">Lysine biosynthesis</keyword>
<keyword evidence="10" id="KW-0220">Diaminopimelate biosynthesis</keyword>
<dbReference type="InterPro" id="IPR002933">
    <property type="entry name" value="Peptidase_M20"/>
</dbReference>
<evidence type="ECO:0000313" key="17">
    <source>
        <dbReference type="Proteomes" id="UP000323707"/>
    </source>
</evidence>
<reference evidence="16 17" key="1">
    <citation type="submission" date="2019-09" db="EMBL/GenBank/DDBJ databases">
        <title>Draft genome sequence of various Type strains from the CCUG.</title>
        <authorList>
            <person name="Pineiro-Iglesias B."/>
            <person name="Tunovic T."/>
            <person name="Unosson C."/>
            <person name="Inganas E."/>
            <person name="Ohlen M."/>
            <person name="Cardew S."/>
            <person name="Jensie-Markopoulos S."/>
            <person name="Salva-Serra F."/>
            <person name="Jaen-Luchoro D."/>
            <person name="Karlsson R."/>
            <person name="Svensson-Stadler L."/>
            <person name="Chun J."/>
            <person name="Moore E."/>
        </authorList>
    </citation>
    <scope>NUCLEOTIDE SEQUENCE [LARGE SCALE GENOMIC DNA]</scope>
    <source>
        <strain evidence="16 17">CCUG 32756T</strain>
    </source>
</reference>
<dbReference type="Pfam" id="PF01546">
    <property type="entry name" value="Peptidase_M20"/>
    <property type="match status" value="1"/>
</dbReference>
<comment type="catalytic activity">
    <reaction evidence="13">
        <text>N-succinyl-(2S,6S)-2,6-diaminopimelate + H2O = (2S,6S)-2,6-diaminopimelate + succinate</text>
        <dbReference type="Rhea" id="RHEA:22608"/>
        <dbReference type="ChEBI" id="CHEBI:15377"/>
        <dbReference type="ChEBI" id="CHEBI:30031"/>
        <dbReference type="ChEBI" id="CHEBI:57609"/>
        <dbReference type="ChEBI" id="CHEBI:58087"/>
        <dbReference type="EC" id="3.5.1.18"/>
    </reaction>
</comment>
<dbReference type="Proteomes" id="UP000323707">
    <property type="component" value="Unassembled WGS sequence"/>
</dbReference>
<dbReference type="InterPro" id="IPR011650">
    <property type="entry name" value="Peptidase_M20_dimer"/>
</dbReference>
<dbReference type="GO" id="GO:0008777">
    <property type="term" value="F:acetylornithine deacetylase activity"/>
    <property type="evidence" value="ECO:0007669"/>
    <property type="project" value="TreeGrafter"/>
</dbReference>
<dbReference type="UniPathway" id="UPA00034">
    <property type="reaction ID" value="UER00021"/>
</dbReference>
<dbReference type="GO" id="GO:0019877">
    <property type="term" value="P:diaminopimelate biosynthetic process"/>
    <property type="evidence" value="ECO:0007669"/>
    <property type="project" value="UniProtKB-KW"/>
</dbReference>
<evidence type="ECO:0000256" key="5">
    <source>
        <dbReference type="ARBA" id="ARBA00022391"/>
    </source>
</evidence>
<comment type="subunit">
    <text evidence="3">Homodimer.</text>
</comment>
<dbReference type="SUPFAM" id="SSF53187">
    <property type="entry name" value="Zn-dependent exopeptidases"/>
    <property type="match status" value="1"/>
</dbReference>
<dbReference type="AlphaFoldDB" id="A0A5M9QSY0"/>
<dbReference type="PANTHER" id="PTHR43808">
    <property type="entry name" value="ACETYLORNITHINE DEACETYLASE"/>
    <property type="match status" value="1"/>
</dbReference>
<gene>
    <name evidence="16" type="primary">dapE</name>
    <name evidence="16" type="ORF">F4V45_00490</name>
</gene>
<evidence type="ECO:0000256" key="13">
    <source>
        <dbReference type="ARBA" id="ARBA00051301"/>
    </source>
</evidence>
<protein>
    <recommendedName>
        <fullName evidence="5 14">Succinyl-diaminopimelate desuccinylase</fullName>
        <ecNumber evidence="4 14">3.5.1.18</ecNumber>
    </recommendedName>
</protein>
<evidence type="ECO:0000256" key="6">
    <source>
        <dbReference type="ARBA" id="ARBA00022605"/>
    </source>
</evidence>
<dbReference type="SUPFAM" id="SSF55031">
    <property type="entry name" value="Bacterial exopeptidase dimerisation domain"/>
    <property type="match status" value="1"/>
</dbReference>
<dbReference type="InterPro" id="IPR036264">
    <property type="entry name" value="Bact_exopeptidase_dim_dom"/>
</dbReference>
<dbReference type="HAMAP" id="MF_01690">
    <property type="entry name" value="DapE"/>
    <property type="match status" value="1"/>
</dbReference>
<dbReference type="NCBIfam" id="TIGR01246">
    <property type="entry name" value="dapE_proteo"/>
    <property type="match status" value="1"/>
</dbReference>
<dbReference type="EMBL" id="VXKE01000001">
    <property type="protein sequence ID" value="KAA8711490.1"/>
    <property type="molecule type" value="Genomic_DNA"/>
</dbReference>
<feature type="domain" description="Peptidase M20 dimerisation" evidence="15">
    <location>
        <begin position="184"/>
        <end position="290"/>
    </location>
</feature>